<dbReference type="OrthoDB" id="2443300at2759"/>
<feature type="compositionally biased region" description="Polar residues" evidence="1">
    <location>
        <begin position="46"/>
        <end position="64"/>
    </location>
</feature>
<dbReference type="EMBL" id="DF837277">
    <property type="protein sequence ID" value="GAN11805.1"/>
    <property type="molecule type" value="Genomic_DNA"/>
</dbReference>
<gene>
    <name evidence="3" type="ORF">MAM1_0988d11406</name>
</gene>
<dbReference type="SUPFAM" id="SSF56219">
    <property type="entry name" value="DNase I-like"/>
    <property type="match status" value="1"/>
</dbReference>
<feature type="compositionally biased region" description="Acidic residues" evidence="1">
    <location>
        <begin position="30"/>
        <end position="41"/>
    </location>
</feature>
<feature type="domain" description="Endonuclease/exonuclease/phosphatase" evidence="2">
    <location>
        <begin position="253"/>
        <end position="365"/>
    </location>
</feature>
<dbReference type="STRING" id="91626.A0A0C9LZB3"/>
<dbReference type="Proteomes" id="UP000053815">
    <property type="component" value="Unassembled WGS sequence"/>
</dbReference>
<feature type="non-terminal residue" evidence="3">
    <location>
        <position position="1"/>
    </location>
</feature>
<sequence length="494" mass="56102">EDQMDFSGAETVSSAAPVDLTNDSPVTAIAEDDELPNEDPMDQPVNADTTILSINGDNNDTLEVNQPADPTADGSEYEDLGETSDSSIEFSFKNKYNLRSVKTKASSTVGTTVNVDSLKRPMKDLSSTPPGSDQEGPVKKLLKQQEDANIGSINCRNLNKQYNTNTTTQFIRYLKGELCNILLCQETNIPSHSFDAITATFKYQFQYHQAIWTGQCGIINFNQALHLQHLKTFDEGRAILAQLSLVNNNMPPIYLLNIYAHAEDYRARNQLFGQIINHLNTMPDILPSLLIAGDLNYCFDTTTYHHTHRAGKPKQFMEFLDTHFSDCLNPRNEPHEYTFKRGSTLSTLDYMFAGRDIAPKMSDATNSFLRPDWTDHALLTKTYTTGMTNCGKGIWRANPHLAKNPAYRTKLEDEIRLFVATKLDYNLPAQEKWDLIKKKTKQVTINFARFYDNWRKSRIKQLQSERNNLLRRYRNDTACLKLLLPDVEGELSKL</sequence>
<evidence type="ECO:0000259" key="2">
    <source>
        <dbReference type="Pfam" id="PF14529"/>
    </source>
</evidence>
<organism evidence="3">
    <name type="scientific">Mucor ambiguus</name>
    <dbReference type="NCBI Taxonomy" id="91626"/>
    <lineage>
        <taxon>Eukaryota</taxon>
        <taxon>Fungi</taxon>
        <taxon>Fungi incertae sedis</taxon>
        <taxon>Mucoromycota</taxon>
        <taxon>Mucoromycotina</taxon>
        <taxon>Mucoromycetes</taxon>
        <taxon>Mucorales</taxon>
        <taxon>Mucorineae</taxon>
        <taxon>Mucoraceae</taxon>
        <taxon>Mucor</taxon>
    </lineage>
</organism>
<dbReference type="InterPro" id="IPR036691">
    <property type="entry name" value="Endo/exonu/phosph_ase_sf"/>
</dbReference>
<accession>A0A0C9LZB3</accession>
<evidence type="ECO:0000313" key="3">
    <source>
        <dbReference type="EMBL" id="GAN11805.1"/>
    </source>
</evidence>
<proteinExistence type="predicted"/>
<evidence type="ECO:0000256" key="1">
    <source>
        <dbReference type="SAM" id="MobiDB-lite"/>
    </source>
</evidence>
<protein>
    <recommendedName>
        <fullName evidence="2">Endonuclease/exonuclease/phosphatase domain-containing protein</fullName>
    </recommendedName>
</protein>
<keyword evidence="4" id="KW-1185">Reference proteome</keyword>
<name>A0A0C9LZB3_9FUNG</name>
<dbReference type="InterPro" id="IPR005135">
    <property type="entry name" value="Endo/exonuclease/phosphatase"/>
</dbReference>
<dbReference type="AlphaFoldDB" id="A0A0C9LZB3"/>
<feature type="non-terminal residue" evidence="3">
    <location>
        <position position="494"/>
    </location>
</feature>
<reference evidence="3" key="1">
    <citation type="submission" date="2014-09" db="EMBL/GenBank/DDBJ databases">
        <title>Draft genome sequence of an oleaginous Mucoromycotina fungus Mucor ambiguus NBRC6742.</title>
        <authorList>
            <person name="Takeda I."/>
            <person name="Yamane N."/>
            <person name="Morita T."/>
            <person name="Tamano K."/>
            <person name="Machida M."/>
            <person name="Baker S."/>
            <person name="Koike H."/>
        </authorList>
    </citation>
    <scope>NUCLEOTIDE SEQUENCE</scope>
    <source>
        <strain evidence="3">NBRC 6742</strain>
    </source>
</reference>
<dbReference type="Pfam" id="PF14529">
    <property type="entry name" value="Exo_endo_phos_2"/>
    <property type="match status" value="1"/>
</dbReference>
<dbReference type="Gene3D" id="3.60.10.10">
    <property type="entry name" value="Endonuclease/exonuclease/phosphatase"/>
    <property type="match status" value="1"/>
</dbReference>
<evidence type="ECO:0000313" key="4">
    <source>
        <dbReference type="Proteomes" id="UP000053815"/>
    </source>
</evidence>
<dbReference type="GO" id="GO:0003824">
    <property type="term" value="F:catalytic activity"/>
    <property type="evidence" value="ECO:0007669"/>
    <property type="project" value="InterPro"/>
</dbReference>
<feature type="region of interest" description="Disordered" evidence="1">
    <location>
        <begin position="115"/>
        <end position="137"/>
    </location>
</feature>
<feature type="region of interest" description="Disordered" evidence="1">
    <location>
        <begin position="1"/>
        <end position="86"/>
    </location>
</feature>